<feature type="compositionally biased region" description="Basic and acidic residues" evidence="1">
    <location>
        <begin position="237"/>
        <end position="262"/>
    </location>
</feature>
<feature type="compositionally biased region" description="Basic and acidic residues" evidence="1">
    <location>
        <begin position="147"/>
        <end position="181"/>
    </location>
</feature>
<dbReference type="PANTHER" id="PTHR34606:SF15">
    <property type="entry name" value="BON DOMAIN-CONTAINING PROTEIN"/>
    <property type="match status" value="1"/>
</dbReference>
<protein>
    <recommendedName>
        <fullName evidence="2">BON domain-containing protein</fullName>
    </recommendedName>
</protein>
<feature type="compositionally biased region" description="Basic and acidic residues" evidence="1">
    <location>
        <begin position="1"/>
        <end position="19"/>
    </location>
</feature>
<organism evidence="3 4">
    <name type="scientific">Phenylobacterium zucineum (strain HLK1)</name>
    <dbReference type="NCBI Taxonomy" id="450851"/>
    <lineage>
        <taxon>Bacteria</taxon>
        <taxon>Pseudomonadati</taxon>
        <taxon>Pseudomonadota</taxon>
        <taxon>Alphaproteobacteria</taxon>
        <taxon>Caulobacterales</taxon>
        <taxon>Caulobacteraceae</taxon>
        <taxon>Phenylobacterium</taxon>
    </lineage>
</organism>
<dbReference type="AlphaFoldDB" id="B4R919"/>
<dbReference type="HOGENOM" id="CLU_626783_0_0_5"/>
<feature type="compositionally biased region" description="Basic and acidic residues" evidence="1">
    <location>
        <begin position="109"/>
        <end position="132"/>
    </location>
</feature>
<feature type="region of interest" description="Disordered" evidence="1">
    <location>
        <begin position="237"/>
        <end position="266"/>
    </location>
</feature>
<dbReference type="KEGG" id="pzu:PHZ_c1275"/>
<feature type="compositionally biased region" description="Basic and acidic residues" evidence="1">
    <location>
        <begin position="298"/>
        <end position="338"/>
    </location>
</feature>
<dbReference type="Gene3D" id="3.30.1340.30">
    <property type="match status" value="1"/>
</dbReference>
<dbReference type="PROSITE" id="PS50914">
    <property type="entry name" value="BON"/>
    <property type="match status" value="1"/>
</dbReference>
<evidence type="ECO:0000313" key="3">
    <source>
        <dbReference type="EMBL" id="ACG77689.1"/>
    </source>
</evidence>
<sequence length="437" mass="48857">MPDRWMDERERRWRDRSNWRSEAYGRGGEGERQTRIWGEDRTWGGPADDDYGPGRGARFEGRDRDRVFGEEDSGVAYNRPNVRPGGGAYGAGGGYGGGESYGRGAGGGRDWRDERGGRQARQDRPAWQDRDYGGVSPAMEHDEYDAERDRERGLRFGRQDYTRGGRFYGDDRRQPIYREEWGQGAPEYGPAPRGYDAGRERGGYGSAYGNRELESRYAREMGGRMASGGVGGYDFERGYGDGGREQERGGWDRDREAGRDRSGGGFFQKVTSWFGDAVDEVRRDLSGERSGQRYGADYGREARREAPWEDRGHRGRGPKDYKRSDERISDEAHDRLTDDPWLDASNINVSVSGGEVTLSGTVETREAKHRAERLVEDISGVSHVQNNLRIDQGGFFTSPGKGYGDSVMDAQMRDEGATAGGKSGEDAASTRSTTRRT</sequence>
<dbReference type="SMART" id="SM00749">
    <property type="entry name" value="BON"/>
    <property type="match status" value="1"/>
</dbReference>
<dbReference type="Pfam" id="PF04972">
    <property type="entry name" value="BON"/>
    <property type="match status" value="1"/>
</dbReference>
<name>B4R919_PHEZH</name>
<dbReference type="RefSeq" id="WP_012521833.1">
    <property type="nucleotide sequence ID" value="NC_011144.1"/>
</dbReference>
<reference evidence="3 4" key="1">
    <citation type="journal article" date="2008" name="BMC Genomics">
        <title>Complete genome of Phenylobacterium zucineum - a novel facultative intracellular bacterium isolated from human erythroleukemia cell line K562.</title>
        <authorList>
            <person name="Luo Y."/>
            <person name="Xu X."/>
            <person name="Ding Z."/>
            <person name="Liu Z."/>
            <person name="Zhang B."/>
            <person name="Yan Z."/>
            <person name="Sun J."/>
            <person name="Hu S."/>
            <person name="Hu X."/>
        </authorList>
    </citation>
    <scope>NUCLEOTIDE SEQUENCE [LARGE SCALE GENOMIC DNA]</scope>
    <source>
        <strain evidence="3 4">HLK1</strain>
    </source>
</reference>
<proteinExistence type="predicted"/>
<dbReference type="InterPro" id="IPR007055">
    <property type="entry name" value="BON_dom"/>
</dbReference>
<feature type="domain" description="BON" evidence="2">
    <location>
        <begin position="324"/>
        <end position="392"/>
    </location>
</feature>
<evidence type="ECO:0000313" key="4">
    <source>
        <dbReference type="Proteomes" id="UP000001868"/>
    </source>
</evidence>
<feature type="region of interest" description="Disordered" evidence="1">
    <location>
        <begin position="1"/>
        <end position="208"/>
    </location>
</feature>
<keyword evidence="4" id="KW-1185">Reference proteome</keyword>
<dbReference type="Proteomes" id="UP000001868">
    <property type="component" value="Chromosome"/>
</dbReference>
<gene>
    <name evidence="3" type="ordered locus">PHZ_c1275</name>
</gene>
<evidence type="ECO:0000259" key="2">
    <source>
        <dbReference type="PROSITE" id="PS50914"/>
    </source>
</evidence>
<dbReference type="InterPro" id="IPR051686">
    <property type="entry name" value="Lipoprotein_DolP"/>
</dbReference>
<dbReference type="STRING" id="450851.PHZ_c1275"/>
<evidence type="ECO:0000256" key="1">
    <source>
        <dbReference type="SAM" id="MobiDB-lite"/>
    </source>
</evidence>
<feature type="region of interest" description="Disordered" evidence="1">
    <location>
        <begin position="392"/>
        <end position="437"/>
    </location>
</feature>
<dbReference type="InterPro" id="IPR014004">
    <property type="entry name" value="Transpt-assoc_nodulatn_dom_bac"/>
</dbReference>
<dbReference type="EMBL" id="CP000747">
    <property type="protein sequence ID" value="ACG77689.1"/>
    <property type="molecule type" value="Genomic_DNA"/>
</dbReference>
<accession>B4R919</accession>
<feature type="compositionally biased region" description="Gly residues" evidence="1">
    <location>
        <begin position="84"/>
        <end position="108"/>
    </location>
</feature>
<feature type="compositionally biased region" description="Basic and acidic residues" evidence="1">
    <location>
        <begin position="57"/>
        <end position="69"/>
    </location>
</feature>
<dbReference type="PANTHER" id="PTHR34606">
    <property type="entry name" value="BON DOMAIN-CONTAINING PROTEIN"/>
    <property type="match status" value="1"/>
</dbReference>
<dbReference type="eggNOG" id="COG2823">
    <property type="taxonomic scope" value="Bacteria"/>
</dbReference>
<feature type="region of interest" description="Disordered" evidence="1">
    <location>
        <begin position="284"/>
        <end position="345"/>
    </location>
</feature>
<feature type="compositionally biased region" description="Basic and acidic residues" evidence="1">
    <location>
        <begin position="28"/>
        <end position="42"/>
    </location>
</feature>